<dbReference type="SMART" id="SM00829">
    <property type="entry name" value="PKS_ER"/>
    <property type="match status" value="1"/>
</dbReference>
<dbReference type="PANTHER" id="PTHR43205">
    <property type="entry name" value="PROSTAGLANDIN REDUCTASE"/>
    <property type="match status" value="1"/>
</dbReference>
<evidence type="ECO:0000313" key="3">
    <source>
        <dbReference type="EMBL" id="CAG9318536.1"/>
    </source>
</evidence>
<dbReference type="InterPro" id="IPR036291">
    <property type="entry name" value="NAD(P)-bd_dom_sf"/>
</dbReference>
<dbReference type="FunFam" id="3.40.50.720:FF:000121">
    <property type="entry name" value="Prostaglandin reductase 2"/>
    <property type="match status" value="1"/>
</dbReference>
<dbReference type="PANTHER" id="PTHR43205:SF42">
    <property type="entry name" value="ALCOHOL DEHYDROGENASE, ZINC-CONTAINING (AFU_ORTHOLOGUE AFUA_7G04530)"/>
    <property type="match status" value="1"/>
</dbReference>
<dbReference type="CDD" id="cd05288">
    <property type="entry name" value="PGDH"/>
    <property type="match status" value="1"/>
</dbReference>
<dbReference type="AlphaFoldDB" id="A0AAU9JCR5"/>
<organism evidence="3 4">
    <name type="scientific">Blepharisma stoltei</name>
    <dbReference type="NCBI Taxonomy" id="1481888"/>
    <lineage>
        <taxon>Eukaryota</taxon>
        <taxon>Sar</taxon>
        <taxon>Alveolata</taxon>
        <taxon>Ciliophora</taxon>
        <taxon>Postciliodesmatophora</taxon>
        <taxon>Heterotrichea</taxon>
        <taxon>Heterotrichida</taxon>
        <taxon>Blepharismidae</taxon>
        <taxon>Blepharisma</taxon>
    </lineage>
</organism>
<dbReference type="SUPFAM" id="SSF51735">
    <property type="entry name" value="NAD(P)-binding Rossmann-fold domains"/>
    <property type="match status" value="1"/>
</dbReference>
<reference evidence="3" key="1">
    <citation type="submission" date="2021-09" db="EMBL/GenBank/DDBJ databases">
        <authorList>
            <consortium name="AG Swart"/>
            <person name="Singh M."/>
            <person name="Singh A."/>
            <person name="Seah K."/>
            <person name="Emmerich C."/>
        </authorList>
    </citation>
    <scope>NUCLEOTIDE SEQUENCE</scope>
    <source>
        <strain evidence="3">ATCC30299</strain>
    </source>
</reference>
<evidence type="ECO:0000256" key="1">
    <source>
        <dbReference type="ARBA" id="ARBA00023002"/>
    </source>
</evidence>
<dbReference type="EMBL" id="CAJZBQ010000020">
    <property type="protein sequence ID" value="CAG9318536.1"/>
    <property type="molecule type" value="Genomic_DNA"/>
</dbReference>
<dbReference type="InterPro" id="IPR045010">
    <property type="entry name" value="MDR_fam"/>
</dbReference>
<name>A0AAU9JCR5_9CILI</name>
<protein>
    <recommendedName>
        <fullName evidence="2">Enoyl reductase (ER) domain-containing protein</fullName>
    </recommendedName>
</protein>
<gene>
    <name evidence="3" type="ORF">BSTOLATCC_MIC21009</name>
</gene>
<dbReference type="Pfam" id="PF16884">
    <property type="entry name" value="ADH_N_2"/>
    <property type="match status" value="1"/>
</dbReference>
<dbReference type="InterPro" id="IPR041694">
    <property type="entry name" value="ADH_N_2"/>
</dbReference>
<dbReference type="InterPro" id="IPR013149">
    <property type="entry name" value="ADH-like_C"/>
</dbReference>
<dbReference type="InterPro" id="IPR020843">
    <property type="entry name" value="ER"/>
</dbReference>
<keyword evidence="4" id="KW-1185">Reference proteome</keyword>
<evidence type="ECO:0000313" key="4">
    <source>
        <dbReference type="Proteomes" id="UP001162131"/>
    </source>
</evidence>
<feature type="domain" description="Enoyl reductase (ER)" evidence="2">
    <location>
        <begin position="13"/>
        <end position="327"/>
    </location>
</feature>
<dbReference type="Gene3D" id="3.90.180.10">
    <property type="entry name" value="Medium-chain alcohol dehydrogenases, catalytic domain"/>
    <property type="match status" value="1"/>
</dbReference>
<accession>A0AAU9JCR5</accession>
<dbReference type="Gene3D" id="3.40.50.720">
    <property type="entry name" value="NAD(P)-binding Rossmann-like Domain"/>
    <property type="match status" value="1"/>
</dbReference>
<keyword evidence="1" id="KW-0560">Oxidoreductase</keyword>
<dbReference type="GO" id="GO:0016628">
    <property type="term" value="F:oxidoreductase activity, acting on the CH-CH group of donors, NAD or NADP as acceptor"/>
    <property type="evidence" value="ECO:0007669"/>
    <property type="project" value="InterPro"/>
</dbReference>
<proteinExistence type="predicted"/>
<comment type="caution">
    <text evidence="3">The sequence shown here is derived from an EMBL/GenBank/DDBJ whole genome shotgun (WGS) entry which is preliminary data.</text>
</comment>
<sequence length="336" mass="37044">MNRKIILVQRPQGLPKDEDFKLIEEPLNTALEIGEVLVKVEWISIDPAQRVWIGAGRSYITPVSVGSVVKGMGAGIVVFSKSPAFKRGSFVTGFLHWQEYAKVKASDIIRLPSYVNPQLHLGVLGMTGLTAYVAVNEIAKPRKKETMVVSTAAGAVGSIACQLGKIRGCRVIGISGSDAKNRWLTEIGVDGVINYKTVPNLTQALKSLCPEGIDIYIDLVGGDILDAVLLNIKKYARIVMCGAISSYNLKRAPPIRYYPLIISQSASVEGFIVWEHRNKFDIAVKNLSKWIKENKIKHKEHIVDGIENAPRALRMVMTGENFGKMVVRVEHQSPKI</sequence>
<evidence type="ECO:0000259" key="2">
    <source>
        <dbReference type="SMART" id="SM00829"/>
    </source>
</evidence>
<dbReference type="Pfam" id="PF00107">
    <property type="entry name" value="ADH_zinc_N"/>
    <property type="match status" value="1"/>
</dbReference>
<dbReference type="InterPro" id="IPR011032">
    <property type="entry name" value="GroES-like_sf"/>
</dbReference>
<dbReference type="SUPFAM" id="SSF50129">
    <property type="entry name" value="GroES-like"/>
    <property type="match status" value="2"/>
</dbReference>
<dbReference type="Proteomes" id="UP001162131">
    <property type="component" value="Unassembled WGS sequence"/>
</dbReference>